<keyword evidence="6 7" id="KW-0472">Membrane</keyword>
<dbReference type="Gene3D" id="1.20.1720.10">
    <property type="entry name" value="Multidrug resistance protein D"/>
    <property type="match status" value="1"/>
</dbReference>
<feature type="transmembrane region" description="Helical" evidence="7">
    <location>
        <begin position="313"/>
        <end position="330"/>
    </location>
</feature>
<feature type="transmembrane region" description="Helical" evidence="7">
    <location>
        <begin position="62"/>
        <end position="82"/>
    </location>
</feature>
<dbReference type="InterPro" id="IPR011701">
    <property type="entry name" value="MFS"/>
</dbReference>
<feature type="transmembrane region" description="Helical" evidence="7">
    <location>
        <begin position="152"/>
        <end position="175"/>
    </location>
</feature>
<feature type="transmembrane region" description="Helical" evidence="7">
    <location>
        <begin position="24"/>
        <end position="42"/>
    </location>
</feature>
<gene>
    <name evidence="9" type="ORF">ML536_03350</name>
</gene>
<feature type="transmembrane region" description="Helical" evidence="7">
    <location>
        <begin position="181"/>
        <end position="200"/>
    </location>
</feature>
<feature type="domain" description="Major facilitator superfamily (MFS) profile" evidence="8">
    <location>
        <begin position="25"/>
        <end position="460"/>
    </location>
</feature>
<dbReference type="InterPro" id="IPR020846">
    <property type="entry name" value="MFS_dom"/>
</dbReference>
<dbReference type="Gene3D" id="1.20.1250.20">
    <property type="entry name" value="MFS general substrate transporter like domains"/>
    <property type="match status" value="1"/>
</dbReference>
<dbReference type="Pfam" id="PF07690">
    <property type="entry name" value="MFS_1"/>
    <property type="match status" value="1"/>
</dbReference>
<dbReference type="SUPFAM" id="SSF103473">
    <property type="entry name" value="MFS general substrate transporter"/>
    <property type="match status" value="1"/>
</dbReference>
<evidence type="ECO:0000256" key="2">
    <source>
        <dbReference type="ARBA" id="ARBA00022448"/>
    </source>
</evidence>
<evidence type="ECO:0000256" key="7">
    <source>
        <dbReference type="SAM" id="Phobius"/>
    </source>
</evidence>
<comment type="subcellular location">
    <subcellularLocation>
        <location evidence="1">Cell membrane</location>
        <topology evidence="1">Multi-pass membrane protein</topology>
    </subcellularLocation>
</comment>
<protein>
    <submittedName>
        <fullName evidence="9">MFS transporter</fullName>
    </submittedName>
</protein>
<keyword evidence="10" id="KW-1185">Reference proteome</keyword>
<feature type="transmembrane region" description="Helical" evidence="7">
    <location>
        <begin position="404"/>
        <end position="429"/>
    </location>
</feature>
<feature type="transmembrane region" description="Helical" evidence="7">
    <location>
        <begin position="94"/>
        <end position="115"/>
    </location>
</feature>
<evidence type="ECO:0000256" key="6">
    <source>
        <dbReference type="ARBA" id="ARBA00023136"/>
    </source>
</evidence>
<dbReference type="Proteomes" id="UP001156140">
    <property type="component" value="Unassembled WGS sequence"/>
</dbReference>
<evidence type="ECO:0000256" key="1">
    <source>
        <dbReference type="ARBA" id="ARBA00004651"/>
    </source>
</evidence>
<reference evidence="9" key="1">
    <citation type="submission" date="2022-03" db="EMBL/GenBank/DDBJ databases">
        <title>The complete genome sequence of a Methyloterrigena soli.</title>
        <authorList>
            <person name="Zi Z."/>
        </authorList>
    </citation>
    <scope>NUCLEOTIDE SEQUENCE</scope>
    <source>
        <strain evidence="9">M48</strain>
    </source>
</reference>
<feature type="transmembrane region" description="Helical" evidence="7">
    <location>
        <begin position="121"/>
        <end position="140"/>
    </location>
</feature>
<dbReference type="PRINTS" id="PR01036">
    <property type="entry name" value="TCRTETB"/>
</dbReference>
<dbReference type="PROSITE" id="PS50850">
    <property type="entry name" value="MFS"/>
    <property type="match status" value="1"/>
</dbReference>
<feature type="transmembrane region" description="Helical" evidence="7">
    <location>
        <begin position="212"/>
        <end position="231"/>
    </location>
</feature>
<keyword evidence="2" id="KW-0813">Transport</keyword>
<keyword evidence="4 7" id="KW-0812">Transmembrane</keyword>
<feature type="transmembrane region" description="Helical" evidence="7">
    <location>
        <begin position="237"/>
        <end position="255"/>
    </location>
</feature>
<feature type="transmembrane region" description="Helical" evidence="7">
    <location>
        <begin position="435"/>
        <end position="454"/>
    </location>
</feature>
<evidence type="ECO:0000256" key="5">
    <source>
        <dbReference type="ARBA" id="ARBA00022989"/>
    </source>
</evidence>
<evidence type="ECO:0000256" key="4">
    <source>
        <dbReference type="ARBA" id="ARBA00022692"/>
    </source>
</evidence>
<name>A0AA41QJ81_9HYPH</name>
<dbReference type="PANTHER" id="PTHR42718:SF46">
    <property type="entry name" value="BLR6921 PROTEIN"/>
    <property type="match status" value="1"/>
</dbReference>
<dbReference type="EMBL" id="JALAZD010000001">
    <property type="protein sequence ID" value="MCI0125857.1"/>
    <property type="molecule type" value="Genomic_DNA"/>
</dbReference>
<keyword evidence="5 7" id="KW-1133">Transmembrane helix</keyword>
<accession>A0AA41QJ81</accession>
<dbReference type="InterPro" id="IPR036259">
    <property type="entry name" value="MFS_trans_sf"/>
</dbReference>
<sequence length="471" mass="49138">MLFAFRRNELSPPGVGLPRRERTIAVTAILINVAMANLDSAIANTALPTIARDLQTTDAQSIWVVSAYQIAMVATLLPAAALGEVIGLRRVSMVALVLFTIASLVCGMAPTFQWLVAGRVLQGMSAAGILGLSVAMMRSIYPRELMGAGMGLNALVVGMSFAAGPTAASIILSFASWHWLFLINVPLGILGIVMGLHSLPPTIRGGWRFDRLAALLCGVGLATTIFTLNAVTRGASWPLTIAGAVIAVAAILALLRRQMGSPAPILPVDLLRRPVIALSAISSYLTLNTQALAFISLPFMFQAVLGYSQVETGFLITPWPVFVALTAPFAGRWSDKLPGSLIGSCGLVILAIAMALLATLPAQPSALDIVWRMALCGVGFGLFQSPTMRIVIMASPAERSGGAGGVSSIVGNLGQATGAALVAGLFNLFGSQGAIMALWIGSAFALIASGVSLMRLRHSLAGFFAAEVFRV</sequence>
<feature type="transmembrane region" description="Helical" evidence="7">
    <location>
        <begin position="275"/>
        <end position="301"/>
    </location>
</feature>
<evidence type="ECO:0000313" key="9">
    <source>
        <dbReference type="EMBL" id="MCI0125857.1"/>
    </source>
</evidence>
<evidence type="ECO:0000259" key="8">
    <source>
        <dbReference type="PROSITE" id="PS50850"/>
    </source>
</evidence>
<proteinExistence type="predicted"/>
<feature type="transmembrane region" description="Helical" evidence="7">
    <location>
        <begin position="337"/>
        <end position="357"/>
    </location>
</feature>
<feature type="transmembrane region" description="Helical" evidence="7">
    <location>
        <begin position="369"/>
        <end position="392"/>
    </location>
</feature>
<dbReference type="AlphaFoldDB" id="A0AA41QJ81"/>
<dbReference type="GO" id="GO:0022857">
    <property type="term" value="F:transmembrane transporter activity"/>
    <property type="evidence" value="ECO:0007669"/>
    <property type="project" value="InterPro"/>
</dbReference>
<comment type="caution">
    <text evidence="9">The sequence shown here is derived from an EMBL/GenBank/DDBJ whole genome shotgun (WGS) entry which is preliminary data.</text>
</comment>
<organism evidence="9 10">
    <name type="scientific">Paradevosia shaoguanensis</name>
    <dbReference type="NCBI Taxonomy" id="1335043"/>
    <lineage>
        <taxon>Bacteria</taxon>
        <taxon>Pseudomonadati</taxon>
        <taxon>Pseudomonadota</taxon>
        <taxon>Alphaproteobacteria</taxon>
        <taxon>Hyphomicrobiales</taxon>
        <taxon>Devosiaceae</taxon>
        <taxon>Paradevosia</taxon>
    </lineage>
</organism>
<evidence type="ECO:0000313" key="10">
    <source>
        <dbReference type="Proteomes" id="UP001156140"/>
    </source>
</evidence>
<evidence type="ECO:0000256" key="3">
    <source>
        <dbReference type="ARBA" id="ARBA00022475"/>
    </source>
</evidence>
<dbReference type="CDD" id="cd17321">
    <property type="entry name" value="MFS_MMR_MDR_like"/>
    <property type="match status" value="1"/>
</dbReference>
<keyword evidence="3" id="KW-1003">Cell membrane</keyword>
<dbReference type="GO" id="GO:0005886">
    <property type="term" value="C:plasma membrane"/>
    <property type="evidence" value="ECO:0007669"/>
    <property type="project" value="UniProtKB-SubCell"/>
</dbReference>
<dbReference type="RefSeq" id="WP_281734963.1">
    <property type="nucleotide sequence ID" value="NZ_JAKETQ010000001.1"/>
</dbReference>
<dbReference type="PANTHER" id="PTHR42718">
    <property type="entry name" value="MAJOR FACILITATOR SUPERFAMILY MULTIDRUG TRANSPORTER MFSC"/>
    <property type="match status" value="1"/>
</dbReference>